<protein>
    <recommendedName>
        <fullName evidence="3">GTPase</fullName>
    </recommendedName>
</protein>
<accession>A0A1J0W076</accession>
<dbReference type="OrthoDB" id="4567510at2"/>
<keyword evidence="2" id="KW-1185">Reference proteome</keyword>
<dbReference type="AlphaFoldDB" id="A0A1J0W076"/>
<dbReference type="Proteomes" id="UP000183810">
    <property type="component" value="Chromosome"/>
</dbReference>
<dbReference type="RefSeq" id="WP_071930882.1">
    <property type="nucleotide sequence ID" value="NZ_CP018082.1"/>
</dbReference>
<reference evidence="1" key="1">
    <citation type="submission" date="2016-11" db="EMBL/GenBank/DDBJ databases">
        <authorList>
            <person name="Jaros S."/>
            <person name="Januszkiewicz K."/>
            <person name="Wedrychowicz H."/>
        </authorList>
    </citation>
    <scope>NUCLEOTIDE SEQUENCE [LARGE SCALE GENOMIC DNA]</scope>
    <source>
        <strain evidence="1">Y48</strain>
    </source>
</reference>
<evidence type="ECO:0000313" key="1">
    <source>
        <dbReference type="EMBL" id="APE37715.1"/>
    </source>
</evidence>
<evidence type="ECO:0008006" key="3">
    <source>
        <dbReference type="Google" id="ProtNLM"/>
    </source>
</evidence>
<sequence length="369" mass="38889">MSTATESAQTRPADALDELIATLGAGPGGDRVIADQLAAAVARRRRPLRIQVAGRALSGRSTVLRALALLSAQETAPVDQPELPDPVLDGDLVIYVLAGAPQAADYRLLATLPAARSVVVLNKADAVGARWGEAVAAAERYAHELGLPIVPVVASLAARTRAGAVDAADLTDLRRLAADPDVPSLLAAELFIGTGSDQDARRRLIENWDLYGVDCALTALRADPDLSAAALIQILHSASGIDPLHRLVHRRYEQVEAVRGGELLDELIRLAARAVPGDGGLARERVEHYLTGDEALWAGLCAGLACPQVAHLAAGYLSPAPADADEALARATRWRAVVSSDMPPAARRAALRVHHGYIRAWERMSSAGL</sequence>
<name>A0A1J0W076_9NOCA</name>
<evidence type="ECO:0000313" key="2">
    <source>
        <dbReference type="Proteomes" id="UP000183810"/>
    </source>
</evidence>
<gene>
    <name evidence="1" type="ORF">BOX37_31495</name>
</gene>
<proteinExistence type="predicted"/>
<dbReference type="KEGG" id="nsl:BOX37_31495"/>
<organism evidence="1 2">
    <name type="scientific">Nocardia mangyaensis</name>
    <dbReference type="NCBI Taxonomy" id="2213200"/>
    <lineage>
        <taxon>Bacteria</taxon>
        <taxon>Bacillati</taxon>
        <taxon>Actinomycetota</taxon>
        <taxon>Actinomycetes</taxon>
        <taxon>Mycobacteriales</taxon>
        <taxon>Nocardiaceae</taxon>
        <taxon>Nocardia</taxon>
    </lineage>
</organism>
<dbReference type="EMBL" id="CP018082">
    <property type="protein sequence ID" value="APE37715.1"/>
    <property type="molecule type" value="Genomic_DNA"/>
</dbReference>